<evidence type="ECO:0000313" key="2">
    <source>
        <dbReference type="EMBL" id="CUR59420.1"/>
    </source>
</evidence>
<feature type="compositionally biased region" description="Basic residues" evidence="1">
    <location>
        <begin position="390"/>
        <end position="399"/>
    </location>
</feature>
<proteinExistence type="predicted"/>
<name>A0A2P2CBR6_9ZZZZ</name>
<dbReference type="EMBL" id="CZKA01000057">
    <property type="protein sequence ID" value="CUR59420.1"/>
    <property type="molecule type" value="Genomic_DNA"/>
</dbReference>
<accession>A0A2P2CBR6</accession>
<sequence length="441" mass="48138">MTELIDDLDAAATLAAAEAVVLARRVAELEDLQLVLHWADLHAWDPRATRAGVRDWRGDDRLIEVGGDGSPWVQELCLPELAIARGVHALSLRSAMADALDLRHRLPRVWALVEDLQAEAWVARKVATMSRRLDRFQVAVVDAAVSAAIGGEAPSRVLAIAEAKIIEADRVAHEARVQAELRRRFVGLSRVDELGMQTVIARIEAGEAHWIDTLLDQVADVLAARPDLTADLPEGAGRDELRAVAFGWLSRPDELAALLSGETEGTAADKTKRRRSAVLYVHLHQVAVAGIDGVGRVEGLGPQLVEQIRRTLGHSAVTVRPVLDLSSTTSVNAYEFPESVKERVHLRTPGETFPHASRISRLVDLDHPTAWERGGPPGQTGDQNVGPLSRSHHRAKTHRGYRVTQIGLDRYLWSTPHGLHRLVGPTGTHRLTSAEAAALHP</sequence>
<evidence type="ECO:0008006" key="3">
    <source>
        <dbReference type="Google" id="ProtNLM"/>
    </source>
</evidence>
<evidence type="ECO:0000256" key="1">
    <source>
        <dbReference type="SAM" id="MobiDB-lite"/>
    </source>
</evidence>
<reference evidence="2" key="1">
    <citation type="submission" date="2015-08" db="EMBL/GenBank/DDBJ databases">
        <authorList>
            <person name="Babu N.S."/>
            <person name="Beckwith C.J."/>
            <person name="Beseler K.G."/>
            <person name="Brison A."/>
            <person name="Carone J.V."/>
            <person name="Caskin T.P."/>
            <person name="Diamond M."/>
            <person name="Durham M.E."/>
            <person name="Foxe J.M."/>
            <person name="Go M."/>
            <person name="Henderson B.A."/>
            <person name="Jones I.B."/>
            <person name="McGettigan J.A."/>
            <person name="Micheletti S.J."/>
            <person name="Nasrallah M.E."/>
            <person name="Ortiz D."/>
            <person name="Piller C.R."/>
            <person name="Privatt S.R."/>
            <person name="Schneider S.L."/>
            <person name="Sharp S."/>
            <person name="Smith T.C."/>
            <person name="Stanton J.D."/>
            <person name="Ullery H.E."/>
            <person name="Wilson R.J."/>
            <person name="Serrano M.G."/>
            <person name="Buck G."/>
            <person name="Lee V."/>
            <person name="Wang Y."/>
            <person name="Carvalho R."/>
            <person name="Voegtly L."/>
            <person name="Shi R."/>
            <person name="Duckworth R."/>
            <person name="Johnson A."/>
            <person name="Loviza R."/>
            <person name="Walstead R."/>
            <person name="Shah Z."/>
            <person name="Kiflezghi M."/>
            <person name="Wade K."/>
            <person name="Ball S.L."/>
            <person name="Bradley K.W."/>
            <person name="Asai D.J."/>
            <person name="Bowman C.A."/>
            <person name="Russell D.A."/>
            <person name="Pope W.H."/>
            <person name="Jacobs-Sera D."/>
            <person name="Hendrix R.W."/>
            <person name="Hatfull G.F."/>
        </authorList>
    </citation>
    <scope>NUCLEOTIDE SEQUENCE</scope>
</reference>
<dbReference type="AlphaFoldDB" id="A0A2P2CBR6"/>
<organism evidence="2">
    <name type="scientific">metagenome</name>
    <dbReference type="NCBI Taxonomy" id="256318"/>
    <lineage>
        <taxon>unclassified sequences</taxon>
        <taxon>metagenomes</taxon>
    </lineage>
</organism>
<protein>
    <recommendedName>
        <fullName evidence="3">DUF222 domain-containing protein</fullName>
    </recommendedName>
</protein>
<feature type="region of interest" description="Disordered" evidence="1">
    <location>
        <begin position="369"/>
        <end position="399"/>
    </location>
</feature>
<gene>
    <name evidence="2" type="ORF">NOCA2600001</name>
</gene>